<dbReference type="AlphaFoldDB" id="A0A5E8CAS2"/>
<protein>
    <recommendedName>
        <fullName evidence="2">C2H2-type domain-containing protein</fullName>
    </recommendedName>
</protein>
<evidence type="ECO:0000313" key="3">
    <source>
        <dbReference type="EMBL" id="VVT58376.1"/>
    </source>
</evidence>
<gene>
    <name evidence="3" type="ORF">SAPINGB_P006175</name>
</gene>
<sequence length="137" mass="15757">MPKRTRNETDELGDEHQQQQHPAQAPKIEKLPYIVCDQPPTCCDNPTPLYSLAAYEAHYRQFHAAVCMACDKAFPSAHLLILHVCEQHDPITALRRDRGEAMLGCFVETCEEKFQTEELRKTHLIQVHGYPEVSFPR</sequence>
<dbReference type="EMBL" id="CABVLU010000005">
    <property type="protein sequence ID" value="VVT58376.1"/>
    <property type="molecule type" value="Genomic_DNA"/>
</dbReference>
<reference evidence="3 4" key="1">
    <citation type="submission" date="2019-09" db="EMBL/GenBank/DDBJ databases">
        <authorList>
            <person name="Brejova B."/>
        </authorList>
    </citation>
    <scope>NUCLEOTIDE SEQUENCE [LARGE SCALE GENOMIC DNA]</scope>
</reference>
<feature type="region of interest" description="Disordered" evidence="1">
    <location>
        <begin position="1"/>
        <end position="24"/>
    </location>
</feature>
<name>A0A5E8CAS2_9ASCO</name>
<evidence type="ECO:0000256" key="1">
    <source>
        <dbReference type="SAM" id="MobiDB-lite"/>
    </source>
</evidence>
<accession>A0A5E8CAS2</accession>
<dbReference type="InterPro" id="IPR013087">
    <property type="entry name" value="Znf_C2H2_type"/>
</dbReference>
<dbReference type="RefSeq" id="XP_031856780.1">
    <property type="nucleotide sequence ID" value="XM_032000889.1"/>
</dbReference>
<keyword evidence="4" id="KW-1185">Reference proteome</keyword>
<proteinExistence type="predicted"/>
<dbReference type="OrthoDB" id="18440at2759"/>
<dbReference type="Proteomes" id="UP000398389">
    <property type="component" value="Unassembled WGS sequence"/>
</dbReference>
<organism evidence="3 4">
    <name type="scientific">Magnusiomyces paraingens</name>
    <dbReference type="NCBI Taxonomy" id="2606893"/>
    <lineage>
        <taxon>Eukaryota</taxon>
        <taxon>Fungi</taxon>
        <taxon>Dikarya</taxon>
        <taxon>Ascomycota</taxon>
        <taxon>Saccharomycotina</taxon>
        <taxon>Dipodascomycetes</taxon>
        <taxon>Dipodascales</taxon>
        <taxon>Dipodascaceae</taxon>
        <taxon>Magnusiomyces</taxon>
    </lineage>
</organism>
<evidence type="ECO:0000313" key="4">
    <source>
        <dbReference type="Proteomes" id="UP000398389"/>
    </source>
</evidence>
<dbReference type="PANTHER" id="PTHR21354">
    <property type="entry name" value="ZINC FINGER PROTEIN 511"/>
    <property type="match status" value="1"/>
</dbReference>
<dbReference type="GeneID" id="43584989"/>
<feature type="domain" description="C2H2-type" evidence="2">
    <location>
        <begin position="67"/>
        <end position="88"/>
    </location>
</feature>
<feature type="compositionally biased region" description="Basic and acidic residues" evidence="1">
    <location>
        <begin position="1"/>
        <end position="18"/>
    </location>
</feature>
<dbReference type="SMART" id="SM00355">
    <property type="entry name" value="ZnF_C2H2"/>
    <property type="match status" value="2"/>
</dbReference>
<evidence type="ECO:0000259" key="2">
    <source>
        <dbReference type="PROSITE" id="PS00028"/>
    </source>
</evidence>
<dbReference type="PROSITE" id="PS00028">
    <property type="entry name" value="ZINC_FINGER_C2H2_1"/>
    <property type="match status" value="1"/>
</dbReference>
<dbReference type="PANTHER" id="PTHR21354:SF0">
    <property type="entry name" value="ZINC FINGER PROTEIN 511"/>
    <property type="match status" value="1"/>
</dbReference>
<dbReference type="InterPro" id="IPR039258">
    <property type="entry name" value="ZNF511"/>
</dbReference>